<dbReference type="SUPFAM" id="SSF58038">
    <property type="entry name" value="SNARE fusion complex"/>
    <property type="match status" value="2"/>
</dbReference>
<comment type="subcellular location">
    <subcellularLocation>
        <location evidence="6">Synapse</location>
        <location evidence="6">Synaptosome</location>
    </subcellularLocation>
</comment>
<evidence type="ECO:0000256" key="5">
    <source>
        <dbReference type="ARBA" id="ARBA00023054"/>
    </source>
</evidence>
<feature type="domain" description="T-SNARE coiled-coil homology" evidence="8">
    <location>
        <begin position="141"/>
        <end position="203"/>
    </location>
</feature>
<dbReference type="SMART" id="SM00397">
    <property type="entry name" value="t_SNARE"/>
    <property type="match status" value="2"/>
</dbReference>
<comment type="similarity">
    <text evidence="1">Belongs to the SNAP-25 family.</text>
</comment>
<proteinExistence type="inferred from homology"/>
<keyword evidence="3" id="KW-0677">Repeat</keyword>
<feature type="coiled-coil region" evidence="7">
    <location>
        <begin position="50"/>
        <end position="84"/>
    </location>
</feature>
<keyword evidence="5 7" id="KW-0175">Coiled coil</keyword>
<evidence type="ECO:0000256" key="2">
    <source>
        <dbReference type="ARBA" id="ARBA00022599"/>
    </source>
</evidence>
<evidence type="ECO:0000313" key="9">
    <source>
        <dbReference type="EMBL" id="CAF0880089.1"/>
    </source>
</evidence>
<evidence type="ECO:0000256" key="7">
    <source>
        <dbReference type="SAM" id="Coils"/>
    </source>
</evidence>
<evidence type="ECO:0000256" key="4">
    <source>
        <dbReference type="ARBA" id="ARBA00023018"/>
    </source>
</evidence>
<dbReference type="PANTHER" id="PTHR19305:SF14">
    <property type="entry name" value="SYNAPTOSOMAL-ASSOCIATED PROTEIN-RELATED"/>
    <property type="match status" value="1"/>
</dbReference>
<dbReference type="GO" id="GO:0043005">
    <property type="term" value="C:neuron projection"/>
    <property type="evidence" value="ECO:0007669"/>
    <property type="project" value="UniProtKB-KW"/>
</dbReference>
<evidence type="ECO:0000313" key="11">
    <source>
        <dbReference type="Proteomes" id="UP000663829"/>
    </source>
</evidence>
<dbReference type="PROSITE" id="PS50192">
    <property type="entry name" value="T_SNARE"/>
    <property type="match status" value="2"/>
</dbReference>
<evidence type="ECO:0000256" key="1">
    <source>
        <dbReference type="ARBA" id="ARBA00009480"/>
    </source>
</evidence>
<evidence type="ECO:0000313" key="10">
    <source>
        <dbReference type="EMBL" id="CAF3666410.1"/>
    </source>
</evidence>
<dbReference type="Gene3D" id="1.20.5.110">
    <property type="match status" value="2"/>
</dbReference>
<dbReference type="GO" id="GO:0031201">
    <property type="term" value="C:SNARE complex"/>
    <property type="evidence" value="ECO:0007669"/>
    <property type="project" value="TreeGrafter"/>
</dbReference>
<dbReference type="OrthoDB" id="19261at2759"/>
<dbReference type="EMBL" id="CAJOBC010001244">
    <property type="protein sequence ID" value="CAF3666410.1"/>
    <property type="molecule type" value="Genomic_DNA"/>
</dbReference>
<dbReference type="FunFam" id="1.20.5.110:FF:000007">
    <property type="entry name" value="Synaptosomal-associated protein"/>
    <property type="match status" value="1"/>
</dbReference>
<keyword evidence="2" id="KW-0771">Synaptosome</keyword>
<dbReference type="EMBL" id="CAJNOQ010001244">
    <property type="protein sequence ID" value="CAF0880089.1"/>
    <property type="molecule type" value="Genomic_DNA"/>
</dbReference>
<dbReference type="Proteomes" id="UP000663829">
    <property type="component" value="Unassembled WGS sequence"/>
</dbReference>
<protein>
    <recommendedName>
        <fullName evidence="8">t-SNARE coiled-coil homology domain-containing protein</fullName>
    </recommendedName>
</protein>
<accession>A0A813Y814</accession>
<gene>
    <name evidence="9" type="ORF">GPM918_LOCUS7563</name>
    <name evidence="10" type="ORF">SRO942_LOCUS7563</name>
</gene>
<dbReference type="PANTHER" id="PTHR19305">
    <property type="entry name" value="SYNAPTOSOMAL ASSOCIATED PROTEIN"/>
    <property type="match status" value="1"/>
</dbReference>
<evidence type="ECO:0000256" key="6">
    <source>
        <dbReference type="ARBA" id="ARBA00034102"/>
    </source>
</evidence>
<dbReference type="GO" id="GO:0098793">
    <property type="term" value="C:presynapse"/>
    <property type="evidence" value="ECO:0007669"/>
    <property type="project" value="GOC"/>
</dbReference>
<sequence length="207" mass="23375">MSTDEPMSNELDSIQTKINEKTNESLESTRRMLGMVDETKDVGIRTLVMLGEQGEKLDNIEQNMDRIDSNMDEAERQLTNLQKCCGLCVLPWNKKFSRRATSMNSNENKVKTTEPKAAMYEDTMRGNGMPSNGYIPKVTNDAREDEMEENLQLVHSYVGGLKNMAIDMGNVLEGQNKQIDNITKTAVKHTERITVADKVAQKIIRNA</sequence>
<keyword evidence="11" id="KW-1185">Reference proteome</keyword>
<dbReference type="GO" id="GO:0019905">
    <property type="term" value="F:syntaxin binding"/>
    <property type="evidence" value="ECO:0007669"/>
    <property type="project" value="TreeGrafter"/>
</dbReference>
<evidence type="ECO:0000259" key="8">
    <source>
        <dbReference type="PROSITE" id="PS50192"/>
    </source>
</evidence>
<dbReference type="GO" id="GO:0031629">
    <property type="term" value="P:synaptic vesicle fusion to presynaptic active zone membrane"/>
    <property type="evidence" value="ECO:0007669"/>
    <property type="project" value="TreeGrafter"/>
</dbReference>
<organism evidence="9 11">
    <name type="scientific">Didymodactylos carnosus</name>
    <dbReference type="NCBI Taxonomy" id="1234261"/>
    <lineage>
        <taxon>Eukaryota</taxon>
        <taxon>Metazoa</taxon>
        <taxon>Spiralia</taxon>
        <taxon>Gnathifera</taxon>
        <taxon>Rotifera</taxon>
        <taxon>Eurotatoria</taxon>
        <taxon>Bdelloidea</taxon>
        <taxon>Philodinida</taxon>
        <taxon>Philodinidae</taxon>
        <taxon>Didymodactylos</taxon>
    </lineage>
</organism>
<dbReference type="Proteomes" id="UP000681722">
    <property type="component" value="Unassembled WGS sequence"/>
</dbReference>
<dbReference type="GO" id="GO:0005484">
    <property type="term" value="F:SNAP receptor activity"/>
    <property type="evidence" value="ECO:0007669"/>
    <property type="project" value="TreeGrafter"/>
</dbReference>
<dbReference type="InterPro" id="IPR000727">
    <property type="entry name" value="T_SNARE_dom"/>
</dbReference>
<dbReference type="GO" id="GO:0005886">
    <property type="term" value="C:plasma membrane"/>
    <property type="evidence" value="ECO:0007669"/>
    <property type="project" value="TreeGrafter"/>
</dbReference>
<keyword evidence="4" id="KW-0770">Synapse</keyword>
<dbReference type="GO" id="GO:0016082">
    <property type="term" value="P:synaptic vesicle priming"/>
    <property type="evidence" value="ECO:0007669"/>
    <property type="project" value="TreeGrafter"/>
</dbReference>
<dbReference type="CDD" id="cd15889">
    <property type="entry name" value="SNARE_SNAP25N_23N"/>
    <property type="match status" value="1"/>
</dbReference>
<feature type="domain" description="T-SNARE coiled-coil homology" evidence="8">
    <location>
        <begin position="19"/>
        <end position="81"/>
    </location>
</feature>
<comment type="caution">
    <text evidence="9">The sequence shown here is derived from an EMBL/GenBank/DDBJ whole genome shotgun (WGS) entry which is preliminary data.</text>
</comment>
<dbReference type="FunFam" id="1.20.5.110:FF:000018">
    <property type="entry name" value="Synaptosomal-associated protein"/>
    <property type="match status" value="1"/>
</dbReference>
<name>A0A813Y814_9BILA</name>
<dbReference type="AlphaFoldDB" id="A0A813Y814"/>
<evidence type="ECO:0000256" key="3">
    <source>
        <dbReference type="ARBA" id="ARBA00022737"/>
    </source>
</evidence>
<reference evidence="9" key="1">
    <citation type="submission" date="2021-02" db="EMBL/GenBank/DDBJ databases">
        <authorList>
            <person name="Nowell W R."/>
        </authorList>
    </citation>
    <scope>NUCLEOTIDE SEQUENCE</scope>
</reference>